<name>A0A8H4U1T6_9HYPO</name>
<dbReference type="PROSITE" id="PS50941">
    <property type="entry name" value="CHIT_BIND_I_2"/>
    <property type="match status" value="4"/>
</dbReference>
<evidence type="ECO:0000256" key="2">
    <source>
        <dbReference type="ARBA" id="ARBA00012729"/>
    </source>
</evidence>
<dbReference type="SUPFAM" id="SSF54556">
    <property type="entry name" value="Chitinase insertion domain"/>
    <property type="match status" value="1"/>
</dbReference>
<dbReference type="SUPFAM" id="SSF51445">
    <property type="entry name" value="(Trans)glycosidases"/>
    <property type="match status" value="1"/>
</dbReference>
<comment type="caution">
    <text evidence="4">Lacks conserved residue(s) required for the propagation of feature annotation.</text>
</comment>
<feature type="domain" description="Chitin-binding type-1" evidence="6">
    <location>
        <begin position="537"/>
        <end position="582"/>
    </location>
</feature>
<dbReference type="AlphaFoldDB" id="A0A8H4U1T6"/>
<keyword evidence="9" id="KW-1185">Reference proteome</keyword>
<keyword evidence="4" id="KW-1015">Disulfide bond</keyword>
<dbReference type="Gene3D" id="3.20.20.80">
    <property type="entry name" value="Glycosidases"/>
    <property type="match status" value="1"/>
</dbReference>
<feature type="disulfide bond" evidence="4">
    <location>
        <begin position="136"/>
        <end position="150"/>
    </location>
</feature>
<feature type="disulfide bond" evidence="4">
    <location>
        <begin position="87"/>
        <end position="99"/>
    </location>
</feature>
<dbReference type="InterPro" id="IPR001002">
    <property type="entry name" value="Chitin-bd_1"/>
</dbReference>
<feature type="chain" id="PRO_5034083168" description="chitinase" evidence="5">
    <location>
        <begin position="25"/>
        <end position="1089"/>
    </location>
</feature>
<feature type="disulfide bond" evidence="4">
    <location>
        <begin position="92"/>
        <end position="106"/>
    </location>
</feature>
<dbReference type="Pfam" id="PF00704">
    <property type="entry name" value="Glyco_hydro_18"/>
    <property type="match status" value="1"/>
</dbReference>
<dbReference type="GO" id="GO:0008061">
    <property type="term" value="F:chitin binding"/>
    <property type="evidence" value="ECO:0007669"/>
    <property type="project" value="UniProtKB-UniRule"/>
</dbReference>
<organism evidence="8 9">
    <name type="scientific">Fusarium sarcochroum</name>
    <dbReference type="NCBI Taxonomy" id="1208366"/>
    <lineage>
        <taxon>Eukaryota</taxon>
        <taxon>Fungi</taxon>
        <taxon>Dikarya</taxon>
        <taxon>Ascomycota</taxon>
        <taxon>Pezizomycotina</taxon>
        <taxon>Sordariomycetes</taxon>
        <taxon>Hypocreomycetidae</taxon>
        <taxon>Hypocreales</taxon>
        <taxon>Nectriaceae</taxon>
        <taxon>Fusarium</taxon>
        <taxon>Fusarium lateritium species complex</taxon>
    </lineage>
</organism>
<dbReference type="PANTHER" id="PTHR11177:SF333">
    <property type="entry name" value="CHITINASE"/>
    <property type="match status" value="1"/>
</dbReference>
<feature type="domain" description="Chitin-binding type-1" evidence="6">
    <location>
        <begin position="588"/>
        <end position="632"/>
    </location>
</feature>
<dbReference type="InterPro" id="IPR029070">
    <property type="entry name" value="Chitinase_insertion_sf"/>
</dbReference>
<dbReference type="CDD" id="cd11618">
    <property type="entry name" value="ChtBD1_1"/>
    <property type="match status" value="1"/>
</dbReference>
<feature type="disulfide bond" evidence="4">
    <location>
        <begin position="608"/>
        <end position="622"/>
    </location>
</feature>
<feature type="disulfide bond" evidence="4">
    <location>
        <begin position="557"/>
        <end position="571"/>
    </location>
</feature>
<feature type="domain" description="Chitin-binding type-1" evidence="6">
    <location>
        <begin position="79"/>
        <end position="116"/>
    </location>
</feature>
<dbReference type="SMART" id="SM00270">
    <property type="entry name" value="ChtBD1"/>
    <property type="match status" value="4"/>
</dbReference>
<evidence type="ECO:0000313" key="9">
    <source>
        <dbReference type="Proteomes" id="UP000622797"/>
    </source>
</evidence>
<evidence type="ECO:0000256" key="3">
    <source>
        <dbReference type="ARBA" id="ARBA00022669"/>
    </source>
</evidence>
<comment type="caution">
    <text evidence="8">The sequence shown here is derived from an EMBL/GenBank/DDBJ whole genome shotgun (WGS) entry which is preliminary data.</text>
</comment>
<evidence type="ECO:0000259" key="7">
    <source>
        <dbReference type="PROSITE" id="PS51910"/>
    </source>
</evidence>
<proteinExistence type="inferred from homology"/>
<accession>A0A8H4U1T6</accession>
<evidence type="ECO:0000313" key="8">
    <source>
        <dbReference type="EMBL" id="KAF4968092.1"/>
    </source>
</evidence>
<dbReference type="GO" id="GO:0008843">
    <property type="term" value="F:endochitinase activity"/>
    <property type="evidence" value="ECO:0007669"/>
    <property type="project" value="UniProtKB-EC"/>
</dbReference>
<feature type="disulfide bond" evidence="4">
    <location>
        <begin position="110"/>
        <end position="114"/>
    </location>
</feature>
<feature type="domain" description="GH18" evidence="7">
    <location>
        <begin position="183"/>
        <end position="534"/>
    </location>
</feature>
<evidence type="ECO:0000259" key="6">
    <source>
        <dbReference type="PROSITE" id="PS50941"/>
    </source>
</evidence>
<protein>
    <recommendedName>
        <fullName evidence="2">chitinase</fullName>
        <ecNumber evidence="2">3.2.1.14</ecNumber>
    </recommendedName>
</protein>
<feature type="domain" description="Chitin-binding type-1" evidence="6">
    <location>
        <begin position="117"/>
        <end position="168"/>
    </location>
</feature>
<keyword evidence="3 4" id="KW-0147">Chitin-binding</keyword>
<dbReference type="SMART" id="SM00636">
    <property type="entry name" value="Glyco_18"/>
    <property type="match status" value="1"/>
</dbReference>
<dbReference type="PROSITE" id="PS51910">
    <property type="entry name" value="GH18_2"/>
    <property type="match status" value="1"/>
</dbReference>
<feature type="disulfide bond" evidence="4">
    <location>
        <begin position="131"/>
        <end position="143"/>
    </location>
</feature>
<feature type="disulfide bond" evidence="4">
    <location>
        <begin position="626"/>
        <end position="630"/>
    </location>
</feature>
<dbReference type="OrthoDB" id="73875at2759"/>
<dbReference type="EC" id="3.2.1.14" evidence="2"/>
<evidence type="ECO:0000256" key="5">
    <source>
        <dbReference type="SAM" id="SignalP"/>
    </source>
</evidence>
<dbReference type="InterPro" id="IPR001223">
    <property type="entry name" value="Glyco_hydro18_cat"/>
</dbReference>
<dbReference type="Proteomes" id="UP000622797">
    <property type="component" value="Unassembled WGS sequence"/>
</dbReference>
<dbReference type="Gene3D" id="3.30.60.10">
    <property type="entry name" value="Endochitinase-like"/>
    <property type="match status" value="4"/>
</dbReference>
<dbReference type="Gene3D" id="3.10.50.10">
    <property type="match status" value="1"/>
</dbReference>
<dbReference type="CDD" id="cd00035">
    <property type="entry name" value="ChtBD1"/>
    <property type="match status" value="2"/>
</dbReference>
<feature type="signal peptide" evidence="5">
    <location>
        <begin position="1"/>
        <end position="24"/>
    </location>
</feature>
<dbReference type="EMBL" id="JABEXW010000208">
    <property type="protein sequence ID" value="KAF4968092.1"/>
    <property type="molecule type" value="Genomic_DNA"/>
</dbReference>
<sequence length="1089" mass="118620">MVAFGLRTLVQCGLLASLASGSITHQNPYLDDHKALDEWVNVRSSENDTTNSTSKLSSRGFSAVSAMHLFGRAEPGEGALLCPSGECPDGSCCSKDGICGYGKELCGEGCKSNCDATAMCGELSKGGNIKCGLDTCCSSGGWCGTTEVHCVGPNKFSLCQEGFGKCEIIRPKTCGEGSGSSDQRMIGYYQASNVRDRACNKVYPKDIKTDAYTHLYWAFAAIDPSSFNIKLWNSADEEHVKEFTKLKGKGRNLQTWVAVGGYDFSNKGATHTTWSDLCANADHRKAFIKSASDFMDKYGFQGIDLDWEYPVEPKRGGSPSDTANFNLLLKEMKEAYGDKYGISLTIAPDFWYLRYFDVKGLEPYVDHFGFMAYDLHGSWDSDVKTLQTIVRGQADIREIYNNTIPLAYPGVDFSKIVFGVAWYGRGYTLTDPSCNTLGCGFAGPSKPAKCTNSAGVMSLSEIQAMIKDGATSRLLKESAMKELVFDDQWIGYDDEETVEMKRKFANNYCFGGLMAWSVDFEPGTGSIGDSEPAKSTDGRCGPEFKGTTCVGTNYGECCSEGGWCGSEEGHCGTGCISGKCKEGGKSTNGRCGAGFRNATCLGTDYGPCCSGGGWCGDSDAHCGDDCQSGCNGEDDDGDDDDGIIDLKKKGAQAGKSGDDGNDWPEALKDDICKYKFDYEDKTEVFKTWYGSGAANWFTEWIFKNGAENWTDKFFKAVIAGGKQGSSTFDCKHLGSTTCTGPGATPCTTYTPPMAFYVHLQIANMFSAFHKIWMESVNFSIKQLSSGIKDIVDKYGNPPSDDRGMILNMLVGILTSGAGLGAAAPGISGSLTFFAGAVAQAAANSDSFDQKVTPDDLKDDLENAYGTAFSAVLNSTNGYVEDVLSGTLPDDMKGGSLTAESWVFTRFGQGEWLSEPLVTKAIKTYIEATHKKWLEFAKTRCLMNGGQDRNFALMWSGPDAECELWRTKASDPVDKTQKMSEEVCTKKLPGCIWHDKKCLCFGHDNHRFISGPKRQYEILSEEEVSEMEDVVIDYKAALINNYECDNGKPSVPSRKDLDVNKPIAYPKCFIGFYKLKADEIFHCSITKDKW</sequence>
<keyword evidence="5" id="KW-0732">Signal</keyword>
<dbReference type="InterPro" id="IPR011583">
    <property type="entry name" value="Chitinase_II/V-like_cat"/>
</dbReference>
<reference evidence="8" key="2">
    <citation type="submission" date="2020-05" db="EMBL/GenBank/DDBJ databases">
        <authorList>
            <person name="Kim H.-S."/>
            <person name="Proctor R.H."/>
            <person name="Brown D.W."/>
        </authorList>
    </citation>
    <scope>NUCLEOTIDE SEQUENCE</scope>
    <source>
        <strain evidence="8">NRRL 20472</strain>
    </source>
</reference>
<dbReference type="GO" id="GO:0005975">
    <property type="term" value="P:carbohydrate metabolic process"/>
    <property type="evidence" value="ECO:0007669"/>
    <property type="project" value="InterPro"/>
</dbReference>
<evidence type="ECO:0000256" key="1">
    <source>
        <dbReference type="ARBA" id="ARBA00008682"/>
    </source>
</evidence>
<dbReference type="InterPro" id="IPR017853">
    <property type="entry name" value="GH"/>
</dbReference>
<dbReference type="PANTHER" id="PTHR11177">
    <property type="entry name" value="CHITINASE"/>
    <property type="match status" value="1"/>
</dbReference>
<dbReference type="InterPro" id="IPR050314">
    <property type="entry name" value="Glycosyl_Hydrlase_18"/>
</dbReference>
<dbReference type="InterPro" id="IPR036861">
    <property type="entry name" value="Endochitinase-like_sf"/>
</dbReference>
<dbReference type="SUPFAM" id="SSF57016">
    <property type="entry name" value="Plant lectins/antimicrobial peptides"/>
    <property type="match status" value="4"/>
</dbReference>
<gene>
    <name evidence="8" type="ORF">FSARC_4453</name>
</gene>
<evidence type="ECO:0000256" key="4">
    <source>
        <dbReference type="PROSITE-ProRule" id="PRU00261"/>
    </source>
</evidence>
<reference evidence="8" key="1">
    <citation type="journal article" date="2020" name="BMC Genomics">
        <title>Correction to: Identification and distribution of gene clusters required for synthesis of sphingolipid metabolism inhibitors in diverse species of the filamentous fungus Fusarium.</title>
        <authorList>
            <person name="Kim H.S."/>
            <person name="Lohmar J.M."/>
            <person name="Busman M."/>
            <person name="Brown D.W."/>
            <person name="Naumann T.A."/>
            <person name="Divon H.H."/>
            <person name="Lysoe E."/>
            <person name="Uhlig S."/>
            <person name="Proctor R.H."/>
        </authorList>
    </citation>
    <scope>NUCLEOTIDE SEQUENCE</scope>
    <source>
        <strain evidence="8">NRRL 20472</strain>
    </source>
</reference>
<comment type="similarity">
    <text evidence="1">Belongs to the glycosyl hydrolase 18 family. Chitinase class V subfamily.</text>
</comment>